<dbReference type="PATRIC" id="fig|54915.3.peg.513"/>
<reference evidence="4" key="2">
    <citation type="submission" date="2015-07" db="EMBL/GenBank/DDBJ databases">
        <title>MeaNS - Measles Nucleotide Surveillance Program.</title>
        <authorList>
            <person name="Tran T."/>
            <person name="Druce J."/>
        </authorList>
    </citation>
    <scope>NUCLEOTIDE SEQUENCE</scope>
    <source>
        <strain evidence="4">DSM 9887</strain>
    </source>
</reference>
<reference evidence="3 6" key="3">
    <citation type="submission" date="2019-06" db="EMBL/GenBank/DDBJ databases">
        <title>Whole genome shotgun sequence of Brevibacillus reuszeri NBRC 15719.</title>
        <authorList>
            <person name="Hosoyama A."/>
            <person name="Uohara A."/>
            <person name="Ohji S."/>
            <person name="Ichikawa N."/>
        </authorList>
    </citation>
    <scope>NUCLEOTIDE SEQUENCE [LARGE SCALE GENOMIC DNA]</scope>
    <source>
        <strain evidence="3 6">NBRC 15719</strain>
    </source>
</reference>
<evidence type="ECO:0000313" key="6">
    <source>
        <dbReference type="Proteomes" id="UP000319578"/>
    </source>
</evidence>
<organism evidence="4 5">
    <name type="scientific">Brevibacillus reuszeri</name>
    <dbReference type="NCBI Taxonomy" id="54915"/>
    <lineage>
        <taxon>Bacteria</taxon>
        <taxon>Bacillati</taxon>
        <taxon>Bacillota</taxon>
        <taxon>Bacilli</taxon>
        <taxon>Bacillales</taxon>
        <taxon>Paenibacillaceae</taxon>
        <taxon>Brevibacillus</taxon>
    </lineage>
</organism>
<dbReference type="InterPro" id="IPR003675">
    <property type="entry name" value="Rce1/LyrA-like_dom"/>
</dbReference>
<accession>A0A0K9YIU2</accession>
<dbReference type="GO" id="GO:0004175">
    <property type="term" value="F:endopeptidase activity"/>
    <property type="evidence" value="ECO:0007669"/>
    <property type="project" value="UniProtKB-ARBA"/>
</dbReference>
<dbReference type="EMBL" id="BJON01000010">
    <property type="protein sequence ID" value="GED69112.1"/>
    <property type="molecule type" value="Genomic_DNA"/>
</dbReference>
<keyword evidence="6" id="KW-1185">Reference proteome</keyword>
<dbReference type="Pfam" id="PF02517">
    <property type="entry name" value="Rce1-like"/>
    <property type="match status" value="1"/>
</dbReference>
<feature type="transmembrane region" description="Helical" evidence="1">
    <location>
        <begin position="146"/>
        <end position="162"/>
    </location>
</feature>
<dbReference type="STRING" id="54915.ADS79_32075"/>
<keyword evidence="1" id="KW-0812">Transmembrane</keyword>
<sequence length="220" mass="24998">MLMTLFLLVPTLLIFLGLQIIGSVPVTFLLFYSWLLLAPVTDFLIVKKATRRQTLHALGLSFSRKNVWTGLVTGAIFLLAILGGGYFSHTALFDRNDLTELLASWNFTGAHIGGLILILMVVNPILEEVYWRGYMHEKLAKHYRPVTVIVVTAVFYSLYHFLSVIPLFAWPYNIVMVVPVFLARVIWGYMRHRQHSLFGSIISHILADIGIMGIYLLFLT</sequence>
<dbReference type="EMBL" id="LGIQ01000017">
    <property type="protein sequence ID" value="KNB68613.1"/>
    <property type="molecule type" value="Genomic_DNA"/>
</dbReference>
<evidence type="ECO:0000259" key="2">
    <source>
        <dbReference type="Pfam" id="PF02517"/>
    </source>
</evidence>
<dbReference type="Proteomes" id="UP000319578">
    <property type="component" value="Unassembled WGS sequence"/>
</dbReference>
<feature type="transmembrane region" description="Helical" evidence="1">
    <location>
        <begin position="107"/>
        <end position="126"/>
    </location>
</feature>
<dbReference type="RefSeq" id="WP_049742541.1">
    <property type="nucleotide sequence ID" value="NZ_BJON01000010.1"/>
</dbReference>
<evidence type="ECO:0000313" key="4">
    <source>
        <dbReference type="EMBL" id="KNB68613.1"/>
    </source>
</evidence>
<proteinExistence type="predicted"/>
<keyword evidence="1" id="KW-0472">Membrane</keyword>
<feature type="domain" description="CAAX prenyl protease 2/Lysostaphin resistance protein A-like" evidence="2">
    <location>
        <begin position="115"/>
        <end position="209"/>
    </location>
</feature>
<reference evidence="5" key="1">
    <citation type="submission" date="2015-07" db="EMBL/GenBank/DDBJ databases">
        <title>Genome sequencing project for genomic taxonomy and phylogenomics of Bacillus-like bacteria.</title>
        <authorList>
            <person name="Liu B."/>
            <person name="Wang J."/>
            <person name="Zhu Y."/>
            <person name="Liu G."/>
            <person name="Chen Q."/>
            <person name="Chen Z."/>
            <person name="Lan J."/>
            <person name="Che J."/>
            <person name="Ge C."/>
            <person name="Shi H."/>
            <person name="Pan Z."/>
            <person name="Liu X."/>
        </authorList>
    </citation>
    <scope>NUCLEOTIDE SEQUENCE [LARGE SCALE GENOMIC DNA]</scope>
    <source>
        <strain evidence="5">DSM 9887</strain>
    </source>
</reference>
<evidence type="ECO:0000256" key="1">
    <source>
        <dbReference type="SAM" id="Phobius"/>
    </source>
</evidence>
<comment type="caution">
    <text evidence="4">The sequence shown here is derived from an EMBL/GenBank/DDBJ whole genome shotgun (WGS) entry which is preliminary data.</text>
</comment>
<feature type="transmembrane region" description="Helical" evidence="1">
    <location>
        <begin position="168"/>
        <end position="190"/>
    </location>
</feature>
<evidence type="ECO:0000313" key="3">
    <source>
        <dbReference type="EMBL" id="GED69112.1"/>
    </source>
</evidence>
<dbReference type="Proteomes" id="UP000036834">
    <property type="component" value="Unassembled WGS sequence"/>
</dbReference>
<feature type="transmembrane region" description="Helical" evidence="1">
    <location>
        <begin position="67"/>
        <end position="87"/>
    </location>
</feature>
<keyword evidence="1" id="KW-1133">Transmembrane helix</keyword>
<protein>
    <submittedName>
        <fullName evidence="4">Metallopeptidase</fullName>
    </submittedName>
</protein>
<evidence type="ECO:0000313" key="5">
    <source>
        <dbReference type="Proteomes" id="UP000036834"/>
    </source>
</evidence>
<dbReference type="AlphaFoldDB" id="A0A0K9YIU2"/>
<name>A0A0K9YIU2_9BACL</name>
<dbReference type="OrthoDB" id="449657at2"/>
<feature type="transmembrane region" description="Helical" evidence="1">
    <location>
        <begin position="29"/>
        <end position="46"/>
    </location>
</feature>
<dbReference type="GO" id="GO:0080120">
    <property type="term" value="P:CAAX-box protein maturation"/>
    <property type="evidence" value="ECO:0007669"/>
    <property type="project" value="UniProtKB-ARBA"/>
</dbReference>
<gene>
    <name evidence="4" type="ORF">ADS79_32075</name>
    <name evidence="3" type="ORF">BRE01_28140</name>
</gene>
<feature type="transmembrane region" description="Helical" evidence="1">
    <location>
        <begin position="197"/>
        <end position="218"/>
    </location>
</feature>